<dbReference type="SUPFAM" id="SSF50814">
    <property type="entry name" value="Lipocalins"/>
    <property type="match status" value="1"/>
</dbReference>
<comment type="caution">
    <text evidence="1">The sequence shown here is derived from an EMBL/GenBank/DDBJ whole genome shotgun (WGS) entry which is preliminary data.</text>
</comment>
<name>A0A524RKD5_9CHRO</name>
<gene>
    <name evidence="1" type="ORF">ERJ67_11680</name>
</gene>
<dbReference type="InterPro" id="IPR012674">
    <property type="entry name" value="Calycin"/>
</dbReference>
<dbReference type="EMBL" id="SRMO01000100">
    <property type="protein sequence ID" value="TGG89957.1"/>
    <property type="molecule type" value="Genomic_DNA"/>
</dbReference>
<dbReference type="Gene3D" id="2.40.128.20">
    <property type="match status" value="1"/>
</dbReference>
<organism evidence="1 2">
    <name type="scientific">Aphanocapsa feldmannii 277cV</name>
    <dbReference type="NCBI Taxonomy" id="2507553"/>
    <lineage>
        <taxon>Bacteria</taxon>
        <taxon>Bacillati</taxon>
        <taxon>Cyanobacteriota</taxon>
        <taxon>Cyanophyceae</taxon>
        <taxon>Oscillatoriophycideae</taxon>
        <taxon>Chroococcales</taxon>
        <taxon>Microcystaceae</taxon>
        <taxon>Aphanocapsa</taxon>
    </lineage>
</organism>
<proteinExistence type="predicted"/>
<reference evidence="1 2" key="1">
    <citation type="journal article" date="2019" name="mSystems">
        <title>Life at home and on the roam: Genomic adaptions reflect the dual lifestyle of an intracellular, facultative symbiont.</title>
        <authorList>
            <person name="Burgsdorf I."/>
        </authorList>
    </citation>
    <scope>NUCLEOTIDE SEQUENCE [LARGE SCALE GENOMIC DNA]</scope>
    <source>
        <strain evidence="1">277cV</strain>
    </source>
</reference>
<evidence type="ECO:0000313" key="1">
    <source>
        <dbReference type="EMBL" id="TGG89957.1"/>
    </source>
</evidence>
<evidence type="ECO:0000313" key="2">
    <source>
        <dbReference type="Proteomes" id="UP000317990"/>
    </source>
</evidence>
<dbReference type="AlphaFoldDB" id="A0A524RKD5"/>
<sequence>MSWSGPIAMLTRSREILLARNGGRWHGTFIRLDATGREETRFFSVLLLEERSGQIEATLVNRISGKTSSMVFSDLPAEMQLDTAGHWSLGPERVGASAWVTELCVVAGDCRRRTVVRHGLDRLESIVYVMEARPGVLQPVLPEPLQVCPQLKRQGPMGLLCFHPEPGVEIATLEGPRPGAAIHCTLRWRQPDGTLLSFARSYGPDGLLSG</sequence>
<protein>
    <recommendedName>
        <fullName evidence="3">DUF3598 family protein</fullName>
    </recommendedName>
</protein>
<accession>A0A524RKD5</accession>
<evidence type="ECO:0008006" key="3">
    <source>
        <dbReference type="Google" id="ProtNLM"/>
    </source>
</evidence>
<dbReference type="Proteomes" id="UP000317990">
    <property type="component" value="Unassembled WGS sequence"/>
</dbReference>